<dbReference type="GO" id="GO:0030246">
    <property type="term" value="F:carbohydrate binding"/>
    <property type="evidence" value="ECO:0007669"/>
    <property type="project" value="UniProtKB-ARBA"/>
</dbReference>
<dbReference type="AlphaFoldDB" id="A0A0B3BVE6"/>
<comment type="caution">
    <text evidence="5">The sequence shown here is derived from an EMBL/GenBank/DDBJ whole genome shotgun (WGS) entry which is preliminary data.</text>
</comment>
<proteinExistence type="inferred from homology"/>
<organism evidence="5 6">
    <name type="scientific">Pseudomonas flexibilis</name>
    <dbReference type="NCBI Taxonomy" id="706570"/>
    <lineage>
        <taxon>Bacteria</taxon>
        <taxon>Pseudomonadati</taxon>
        <taxon>Pseudomonadota</taxon>
        <taxon>Gammaproteobacteria</taxon>
        <taxon>Pseudomonadales</taxon>
        <taxon>Pseudomonadaceae</taxon>
        <taxon>Pseudomonas</taxon>
    </lineage>
</organism>
<dbReference type="Proteomes" id="UP000030980">
    <property type="component" value="Unassembled WGS sequence"/>
</dbReference>
<evidence type="ECO:0000313" key="5">
    <source>
        <dbReference type="EMBL" id="KHO66615.1"/>
    </source>
</evidence>
<dbReference type="PANTHER" id="PTHR46847:SF2">
    <property type="entry name" value="ABC TRANSPORTER SUGAR-BINDING PROTEIN"/>
    <property type="match status" value="1"/>
</dbReference>
<accession>A0A0B3BVE6</accession>
<dbReference type="Gene3D" id="3.40.50.2300">
    <property type="match status" value="2"/>
</dbReference>
<keyword evidence="3" id="KW-0732">Signal</keyword>
<evidence type="ECO:0000256" key="3">
    <source>
        <dbReference type="ARBA" id="ARBA00022729"/>
    </source>
</evidence>
<dbReference type="InterPro" id="IPR025997">
    <property type="entry name" value="SBP_2_dom"/>
</dbReference>
<evidence type="ECO:0000256" key="1">
    <source>
        <dbReference type="ARBA" id="ARBA00004196"/>
    </source>
</evidence>
<dbReference type="SUPFAM" id="SSF53822">
    <property type="entry name" value="Periplasmic binding protein-like I"/>
    <property type="match status" value="1"/>
</dbReference>
<evidence type="ECO:0000259" key="4">
    <source>
        <dbReference type="Pfam" id="PF13407"/>
    </source>
</evidence>
<dbReference type="PANTHER" id="PTHR46847">
    <property type="entry name" value="D-ALLOSE-BINDING PERIPLASMIC PROTEIN-RELATED"/>
    <property type="match status" value="1"/>
</dbReference>
<sequence>MTFAACAAPSVAFINPGYSSEPFWVSYSHFMQAVADDLGMELEIHYAERDFNRLLALGRQVRDRQPDYLLFVNEIYAGPELLRIFEDSPVRLFNVHSTLTTSQRERTGNPRERYRNWIGSLIPNDEEAGYLMGKALAAMKPPGQVEMLAFGGVPQTPSAQLRNLGLLRALGEHPDIRLRQLVNGEWSRQRARDQARTLFERYPAVRLVWSANDEMALGAIEAVRERGLQPGRDVQFSAANNSAEVFQARLEGDIGALTSGHFTLGGWALLLVHDYHLGRDFAERIGVDALGKVFRLLDEEQVALLQRRLGAAPLQVDFRRYSRVLHPERVGYPLDLSPLLDVPTQAR</sequence>
<dbReference type="Pfam" id="PF13407">
    <property type="entry name" value="Peripla_BP_4"/>
    <property type="match status" value="1"/>
</dbReference>
<protein>
    <recommendedName>
        <fullName evidence="4">Periplasmic binding protein domain-containing protein</fullName>
    </recommendedName>
</protein>
<evidence type="ECO:0000313" key="6">
    <source>
        <dbReference type="Proteomes" id="UP000030980"/>
    </source>
</evidence>
<feature type="domain" description="Periplasmic binding protein" evidence="4">
    <location>
        <begin position="124"/>
        <end position="258"/>
    </location>
</feature>
<dbReference type="CDD" id="cd06324">
    <property type="entry name" value="PBP1_ABC_sugar_binding-like"/>
    <property type="match status" value="1"/>
</dbReference>
<dbReference type="InterPro" id="IPR028082">
    <property type="entry name" value="Peripla_BP_I"/>
</dbReference>
<name>A0A0B3BVE6_9PSED</name>
<keyword evidence="6" id="KW-1185">Reference proteome</keyword>
<dbReference type="STRING" id="706570.PT85_03405"/>
<comment type="similarity">
    <text evidence="2">Belongs to the bacterial solute-binding protein 2 family.</text>
</comment>
<dbReference type="GO" id="GO:0055085">
    <property type="term" value="P:transmembrane transport"/>
    <property type="evidence" value="ECO:0007669"/>
    <property type="project" value="UniProtKB-ARBA"/>
</dbReference>
<comment type="subcellular location">
    <subcellularLocation>
        <location evidence="1">Cell envelope</location>
    </subcellularLocation>
</comment>
<dbReference type="OrthoDB" id="245475at2"/>
<reference evidence="5 6" key="1">
    <citation type="submission" date="2014-11" db="EMBL/GenBank/DDBJ databases">
        <title>Genome sequence of Pseudomonas tuomuerensis JCM 14085.</title>
        <authorList>
            <person name="Shin S.-K."/>
            <person name="Yi H."/>
        </authorList>
    </citation>
    <scope>NUCLEOTIDE SEQUENCE [LARGE SCALE GENOMIC DNA]</scope>
    <source>
        <strain evidence="5 6">JCM 14085</strain>
    </source>
</reference>
<evidence type="ECO:0000256" key="2">
    <source>
        <dbReference type="ARBA" id="ARBA00007639"/>
    </source>
</evidence>
<dbReference type="GO" id="GO:0030313">
    <property type="term" value="C:cell envelope"/>
    <property type="evidence" value="ECO:0007669"/>
    <property type="project" value="UniProtKB-SubCell"/>
</dbReference>
<gene>
    <name evidence="5" type="ORF">PT85_03405</name>
</gene>
<dbReference type="EMBL" id="JTAK01000001">
    <property type="protein sequence ID" value="KHO66615.1"/>
    <property type="molecule type" value="Genomic_DNA"/>
</dbReference>